<dbReference type="EMBL" id="VLTJ01000028">
    <property type="protein sequence ID" value="TSH93395.1"/>
    <property type="molecule type" value="Genomic_DNA"/>
</dbReference>
<dbReference type="InterPro" id="IPR029045">
    <property type="entry name" value="ClpP/crotonase-like_dom_sf"/>
</dbReference>
<sequence>MTDTLLAETHGPILVLTLNKPHKLNALDAGMLAAMAERLRAADADEAIAAIVLRGEGRAFSTGFDMTGGGAAGDASARLRANLESFLAVWRARKPVVAAVDGYALGAGCILANLCDFIFASERSVFGEPEIRYWNPASITILPWIVGVRRARQLLFYGKNLDARTARDWGMVTEVLPEAGFFEAVLAAVRPLTHLHPDSAAALKRSINDGQEIAGFLDALHAGLERIAPLYQPGAPSREAYRAEVEKRGFKEYIRHRDSLLRN</sequence>
<comment type="caution">
    <text evidence="1">The sequence shown here is derived from an EMBL/GenBank/DDBJ whole genome shotgun (WGS) entry which is preliminary data.</text>
</comment>
<dbReference type="Proteomes" id="UP000318405">
    <property type="component" value="Unassembled WGS sequence"/>
</dbReference>
<accession>A0A556AKM3</accession>
<dbReference type="InterPro" id="IPR001753">
    <property type="entry name" value="Enoyl-CoA_hydra/iso"/>
</dbReference>
<dbReference type="Pfam" id="PF00378">
    <property type="entry name" value="ECH_1"/>
    <property type="match status" value="1"/>
</dbReference>
<name>A0A556AKM3_9BURK</name>
<organism evidence="1 2">
    <name type="scientific">Verticiella sediminum</name>
    <dbReference type="NCBI Taxonomy" id="1247510"/>
    <lineage>
        <taxon>Bacteria</taxon>
        <taxon>Pseudomonadati</taxon>
        <taxon>Pseudomonadota</taxon>
        <taxon>Betaproteobacteria</taxon>
        <taxon>Burkholderiales</taxon>
        <taxon>Alcaligenaceae</taxon>
        <taxon>Verticiella</taxon>
    </lineage>
</organism>
<evidence type="ECO:0000313" key="1">
    <source>
        <dbReference type="EMBL" id="TSH93395.1"/>
    </source>
</evidence>
<dbReference type="CDD" id="cd06558">
    <property type="entry name" value="crotonase-like"/>
    <property type="match status" value="1"/>
</dbReference>
<dbReference type="RefSeq" id="WP_143948913.1">
    <property type="nucleotide sequence ID" value="NZ_BAABMB010000006.1"/>
</dbReference>
<dbReference type="SUPFAM" id="SSF52096">
    <property type="entry name" value="ClpP/crotonase"/>
    <property type="match status" value="1"/>
</dbReference>
<dbReference type="PANTHER" id="PTHR11941">
    <property type="entry name" value="ENOYL-COA HYDRATASE-RELATED"/>
    <property type="match status" value="1"/>
</dbReference>
<reference evidence="1 2" key="1">
    <citation type="submission" date="2019-07" db="EMBL/GenBank/DDBJ databases">
        <title>Qingshengfaniella alkalisoli gen. nov., sp. nov., isolated from saline soil.</title>
        <authorList>
            <person name="Xu L."/>
            <person name="Huang X.-X."/>
            <person name="Sun J.-Q."/>
        </authorList>
    </citation>
    <scope>NUCLEOTIDE SEQUENCE [LARGE SCALE GENOMIC DNA]</scope>
    <source>
        <strain evidence="1 2">DSM 27279</strain>
    </source>
</reference>
<dbReference type="Gene3D" id="3.90.226.10">
    <property type="entry name" value="2-enoyl-CoA Hydratase, Chain A, domain 1"/>
    <property type="match status" value="1"/>
</dbReference>
<keyword evidence="2" id="KW-1185">Reference proteome</keyword>
<protein>
    <submittedName>
        <fullName evidence="1">Enoyl-CoA hydratase/isomerase family protein</fullName>
    </submittedName>
</protein>
<dbReference type="GO" id="GO:0006635">
    <property type="term" value="P:fatty acid beta-oxidation"/>
    <property type="evidence" value="ECO:0007669"/>
    <property type="project" value="TreeGrafter"/>
</dbReference>
<dbReference type="AlphaFoldDB" id="A0A556AKM3"/>
<dbReference type="GO" id="GO:0016853">
    <property type="term" value="F:isomerase activity"/>
    <property type="evidence" value="ECO:0007669"/>
    <property type="project" value="UniProtKB-KW"/>
</dbReference>
<evidence type="ECO:0000313" key="2">
    <source>
        <dbReference type="Proteomes" id="UP000318405"/>
    </source>
</evidence>
<dbReference type="PANTHER" id="PTHR11941:SF54">
    <property type="entry name" value="ENOYL-COA HYDRATASE, MITOCHONDRIAL"/>
    <property type="match status" value="1"/>
</dbReference>
<keyword evidence="1" id="KW-0413">Isomerase</keyword>
<gene>
    <name evidence="1" type="ORF">FOZ76_14130</name>
</gene>
<proteinExistence type="predicted"/>
<dbReference type="OrthoDB" id="9807606at2"/>